<dbReference type="Pfam" id="PF00535">
    <property type="entry name" value="Glycos_transf_2"/>
    <property type="match status" value="1"/>
</dbReference>
<sequence length="237" mass="26759">MYKSKKVSVVIGTYNEAGSIRSVIQGFFATGVVDEVVVVDNNALGNTREEIEKTKAKRIVEKKQGYGFAYMRGLSEVTGDLIVMTEADGTFEPEDIHKFLLYSDDFSVVFGTRTSRAIIWSDAFMPFPVRFGNWAVAKFLEVIHNGPTLTDVGCTYKLINREVLEKIKPLFHLSEGGGKWSPELMIWTIKKGFTPIEIPVMFKPRVGSSMYTGSIWKAAKLGFKMLPLIFKYRFKNL</sequence>
<proteinExistence type="predicted"/>
<dbReference type="Gene3D" id="3.90.550.10">
    <property type="entry name" value="Spore Coat Polysaccharide Biosynthesis Protein SpsA, Chain A"/>
    <property type="match status" value="1"/>
</dbReference>
<evidence type="ECO:0000313" key="2">
    <source>
        <dbReference type="EMBL" id="OHB13063.1"/>
    </source>
</evidence>
<dbReference type="InterPro" id="IPR050256">
    <property type="entry name" value="Glycosyltransferase_2"/>
</dbReference>
<dbReference type="PANTHER" id="PTHR48090:SF7">
    <property type="entry name" value="RFBJ PROTEIN"/>
    <property type="match status" value="1"/>
</dbReference>
<accession>A0A1G2UUI7</accession>
<dbReference type="Proteomes" id="UP000176558">
    <property type="component" value="Unassembled WGS sequence"/>
</dbReference>
<feature type="domain" description="Glycosyltransferase 2-like" evidence="1">
    <location>
        <begin position="8"/>
        <end position="167"/>
    </location>
</feature>
<comment type="caution">
    <text evidence="2">The sequence shown here is derived from an EMBL/GenBank/DDBJ whole genome shotgun (WGS) entry which is preliminary data.</text>
</comment>
<protein>
    <recommendedName>
        <fullName evidence="1">Glycosyltransferase 2-like domain-containing protein</fullName>
    </recommendedName>
</protein>
<dbReference type="SUPFAM" id="SSF53448">
    <property type="entry name" value="Nucleotide-diphospho-sugar transferases"/>
    <property type="match status" value="1"/>
</dbReference>
<dbReference type="InterPro" id="IPR001173">
    <property type="entry name" value="Glyco_trans_2-like"/>
</dbReference>
<reference evidence="2 3" key="1">
    <citation type="journal article" date="2016" name="Nat. Commun.">
        <title>Thousands of microbial genomes shed light on interconnected biogeochemical processes in an aquifer system.</title>
        <authorList>
            <person name="Anantharaman K."/>
            <person name="Brown C.T."/>
            <person name="Hug L.A."/>
            <person name="Sharon I."/>
            <person name="Castelle C.J."/>
            <person name="Probst A.J."/>
            <person name="Thomas B.C."/>
            <person name="Singh A."/>
            <person name="Wilkins M.J."/>
            <person name="Karaoz U."/>
            <person name="Brodie E.L."/>
            <person name="Williams K.H."/>
            <person name="Hubbard S.S."/>
            <person name="Banfield J.F."/>
        </authorList>
    </citation>
    <scope>NUCLEOTIDE SEQUENCE [LARGE SCALE GENOMIC DNA]</scope>
</reference>
<gene>
    <name evidence="2" type="ORF">A3G99_00525</name>
</gene>
<dbReference type="PANTHER" id="PTHR48090">
    <property type="entry name" value="UNDECAPRENYL-PHOSPHATE 4-DEOXY-4-FORMAMIDO-L-ARABINOSE TRANSFERASE-RELATED"/>
    <property type="match status" value="1"/>
</dbReference>
<name>A0A1G2UUI7_9BACT</name>
<dbReference type="AlphaFoldDB" id="A0A1G2UUI7"/>
<organism evidence="2 3">
    <name type="scientific">Candidatus Zambryskibacteria bacterium RIFCSPLOWO2_12_FULL_39_23</name>
    <dbReference type="NCBI Taxonomy" id="1802776"/>
    <lineage>
        <taxon>Bacteria</taxon>
        <taxon>Candidatus Zambryskiibacteriota</taxon>
    </lineage>
</organism>
<dbReference type="CDD" id="cd04179">
    <property type="entry name" value="DPM_DPG-synthase_like"/>
    <property type="match status" value="1"/>
</dbReference>
<evidence type="ECO:0000259" key="1">
    <source>
        <dbReference type="Pfam" id="PF00535"/>
    </source>
</evidence>
<dbReference type="EMBL" id="MHWT01000005">
    <property type="protein sequence ID" value="OHB13063.1"/>
    <property type="molecule type" value="Genomic_DNA"/>
</dbReference>
<dbReference type="InterPro" id="IPR029044">
    <property type="entry name" value="Nucleotide-diphossugar_trans"/>
</dbReference>
<evidence type="ECO:0000313" key="3">
    <source>
        <dbReference type="Proteomes" id="UP000176558"/>
    </source>
</evidence>